<gene>
    <name evidence="5" type="ORF">CDAUBV1_LOCUS16245</name>
</gene>
<dbReference type="GO" id="GO:0022857">
    <property type="term" value="F:transmembrane transporter activity"/>
    <property type="evidence" value="ECO:0007669"/>
    <property type="project" value="InterPro"/>
</dbReference>
<name>A0AAV2TV41_CALDB</name>
<proteinExistence type="predicted"/>
<evidence type="ECO:0000313" key="6">
    <source>
        <dbReference type="Proteomes" id="UP001497525"/>
    </source>
</evidence>
<feature type="transmembrane region" description="Helical" evidence="4">
    <location>
        <begin position="37"/>
        <end position="58"/>
    </location>
</feature>
<evidence type="ECO:0000256" key="2">
    <source>
        <dbReference type="ARBA" id="ARBA00022989"/>
    </source>
</evidence>
<evidence type="ECO:0000313" key="5">
    <source>
        <dbReference type="EMBL" id="CAL5140951.1"/>
    </source>
</evidence>
<feature type="transmembrane region" description="Helical" evidence="4">
    <location>
        <begin position="357"/>
        <end position="377"/>
    </location>
</feature>
<dbReference type="PANTHER" id="PTHR23121:SF9">
    <property type="entry name" value="SODIUM-DEPENDENT GLUCOSE TRANSPORTER 1"/>
    <property type="match status" value="1"/>
</dbReference>
<sequence length="535" mass="58288">MKAEDLRGEGVTSDSGIVFAKADESTQRKESSLRTRVLQTAVLIFSWICLGLYNEILGPTLPTLMDTTGSNYEEVGRALSVRSIGLLCGSLIGGWAADMWVSKRAYLLALSLSVGALTTFLIPWCTNLSSLTTVLYVAGCSHGFLTTNGNPLLASIWGPRAAGPFSLMHAGYGVGGAIAPLLTAPFTKNKTGPENLTENYSDLTSSILTKDNTTDSVIIDPVFPYSSAGGILLVCAFCLLFFNGVGCLRKICTCGPKIKTRHRLNTQASGEIRVLDPMEDVQTATGPENTPSVAFFQQWLQKLRGEFTKRMISVYVCTFVMYFAIVGNERVFGKFVFTYALYGPVKMNAKSSYMMNLMYWLVFGGARVVNCLASLLISPRWLLGLLVVGTLLASVGLIIIPSTVAWFYVVTFFFGFFKSPLFPSTLSVINRSCEITGLLVLIVNLGQASGASLLQYVAGYLIQRYGQIAFPYLVCATACVVVLTAMLLILLLRTIGDRFEANGNFDINHHAEDSAHANLDKPDNYNLFAKEKTKI</sequence>
<dbReference type="Proteomes" id="UP001497525">
    <property type="component" value="Unassembled WGS sequence"/>
</dbReference>
<feature type="transmembrane region" description="Helical" evidence="4">
    <location>
        <begin position="222"/>
        <end position="242"/>
    </location>
</feature>
<keyword evidence="1 4" id="KW-0812">Transmembrane</keyword>
<feature type="transmembrane region" description="Helical" evidence="4">
    <location>
        <begin position="468"/>
        <end position="492"/>
    </location>
</feature>
<feature type="transmembrane region" description="Helical" evidence="4">
    <location>
        <begin position="78"/>
        <end position="98"/>
    </location>
</feature>
<dbReference type="InterPro" id="IPR036259">
    <property type="entry name" value="MFS_trans_sf"/>
</dbReference>
<comment type="caution">
    <text evidence="5">The sequence shown here is derived from an EMBL/GenBank/DDBJ whole genome shotgun (WGS) entry which is preliminary data.</text>
</comment>
<dbReference type="AlphaFoldDB" id="A0AAV2TV41"/>
<dbReference type="Gene3D" id="1.20.1250.20">
    <property type="entry name" value="MFS general substrate transporter like domains"/>
    <property type="match status" value="2"/>
</dbReference>
<dbReference type="Pfam" id="PF07690">
    <property type="entry name" value="MFS_1"/>
    <property type="match status" value="1"/>
</dbReference>
<keyword evidence="3 4" id="KW-0472">Membrane</keyword>
<evidence type="ECO:0008006" key="7">
    <source>
        <dbReference type="Google" id="ProtNLM"/>
    </source>
</evidence>
<feature type="transmembrane region" description="Helical" evidence="4">
    <location>
        <begin position="406"/>
        <end position="426"/>
    </location>
</feature>
<evidence type="ECO:0000256" key="4">
    <source>
        <dbReference type="SAM" id="Phobius"/>
    </source>
</evidence>
<reference evidence="5" key="1">
    <citation type="submission" date="2024-06" db="EMBL/GenBank/DDBJ databases">
        <authorList>
            <person name="Liu X."/>
            <person name="Lenzi L."/>
            <person name="Haldenby T S."/>
            <person name="Uol C."/>
        </authorList>
    </citation>
    <scope>NUCLEOTIDE SEQUENCE</scope>
</reference>
<feature type="transmembrane region" description="Helical" evidence="4">
    <location>
        <begin position="312"/>
        <end position="337"/>
    </location>
</feature>
<accession>A0AAV2TV41</accession>
<dbReference type="PANTHER" id="PTHR23121">
    <property type="entry name" value="SODIUM-DEPENDENT GLUCOSE TRANSPORTER 1"/>
    <property type="match status" value="1"/>
</dbReference>
<keyword evidence="2 4" id="KW-1133">Transmembrane helix</keyword>
<dbReference type="SUPFAM" id="SSF103473">
    <property type="entry name" value="MFS general substrate transporter"/>
    <property type="match status" value="1"/>
</dbReference>
<dbReference type="EMBL" id="CAXLJL010000822">
    <property type="protein sequence ID" value="CAL5140951.1"/>
    <property type="molecule type" value="Genomic_DNA"/>
</dbReference>
<organism evidence="5 6">
    <name type="scientific">Calicophoron daubneyi</name>
    <name type="common">Rumen fluke</name>
    <name type="synonym">Paramphistomum daubneyi</name>
    <dbReference type="NCBI Taxonomy" id="300641"/>
    <lineage>
        <taxon>Eukaryota</taxon>
        <taxon>Metazoa</taxon>
        <taxon>Spiralia</taxon>
        <taxon>Lophotrochozoa</taxon>
        <taxon>Platyhelminthes</taxon>
        <taxon>Trematoda</taxon>
        <taxon>Digenea</taxon>
        <taxon>Plagiorchiida</taxon>
        <taxon>Pronocephalata</taxon>
        <taxon>Paramphistomoidea</taxon>
        <taxon>Paramphistomidae</taxon>
        <taxon>Calicophoron</taxon>
    </lineage>
</organism>
<feature type="transmembrane region" description="Helical" evidence="4">
    <location>
        <begin position="382"/>
        <end position="400"/>
    </location>
</feature>
<evidence type="ECO:0000256" key="1">
    <source>
        <dbReference type="ARBA" id="ARBA00022692"/>
    </source>
</evidence>
<dbReference type="InterPro" id="IPR011701">
    <property type="entry name" value="MFS"/>
</dbReference>
<feature type="transmembrane region" description="Helical" evidence="4">
    <location>
        <begin position="105"/>
        <end position="124"/>
    </location>
</feature>
<feature type="transmembrane region" description="Helical" evidence="4">
    <location>
        <begin position="438"/>
        <end position="462"/>
    </location>
</feature>
<protein>
    <recommendedName>
        <fullName evidence="7">Sodium-dependent glucose transporter 1</fullName>
    </recommendedName>
</protein>
<evidence type="ECO:0000256" key="3">
    <source>
        <dbReference type="ARBA" id="ARBA00023136"/>
    </source>
</evidence>